<evidence type="ECO:0008006" key="4">
    <source>
        <dbReference type="Google" id="ProtNLM"/>
    </source>
</evidence>
<dbReference type="EMBL" id="JALAAR010000008">
    <property type="protein sequence ID" value="MEH8017645.1"/>
    <property type="molecule type" value="Genomic_DNA"/>
</dbReference>
<comment type="caution">
    <text evidence="2">The sequence shown here is derived from an EMBL/GenBank/DDBJ whole genome shotgun (WGS) entry which is preliminary data.</text>
</comment>
<keyword evidence="1" id="KW-0732">Signal</keyword>
<keyword evidence="3" id="KW-1185">Reference proteome</keyword>
<dbReference type="SUPFAM" id="SSF63829">
    <property type="entry name" value="Calcium-dependent phosphotriesterase"/>
    <property type="match status" value="1"/>
</dbReference>
<dbReference type="RefSeq" id="WP_335736056.1">
    <property type="nucleotide sequence ID" value="NZ_JALAAR010000008.1"/>
</dbReference>
<proteinExistence type="predicted"/>
<evidence type="ECO:0000313" key="3">
    <source>
        <dbReference type="Proteomes" id="UP001375382"/>
    </source>
</evidence>
<reference evidence="2 3" key="1">
    <citation type="journal article" date="2023" name="Ecotoxicol. Environ. Saf.">
        <title>Mercury remediation potential of mercury-resistant strain Rheinheimera metallidurans sp. nov. isolated from a municipal waste dumping site.</title>
        <authorList>
            <person name="Yadav V."/>
            <person name="Manjhi A."/>
            <person name="Vadakedath N."/>
        </authorList>
    </citation>
    <scope>NUCLEOTIDE SEQUENCE [LARGE SCALE GENOMIC DNA]</scope>
    <source>
        <strain evidence="2 3">E-49</strain>
    </source>
</reference>
<gene>
    <name evidence="2" type="ORF">MN202_10395</name>
</gene>
<dbReference type="Proteomes" id="UP001375382">
    <property type="component" value="Unassembled WGS sequence"/>
</dbReference>
<name>A0ABU8C7M3_9GAMM</name>
<evidence type="ECO:0000313" key="2">
    <source>
        <dbReference type="EMBL" id="MEH8017645.1"/>
    </source>
</evidence>
<feature type="signal peptide" evidence="1">
    <location>
        <begin position="1"/>
        <end position="19"/>
    </location>
</feature>
<protein>
    <recommendedName>
        <fullName evidence="4">SMP-30/Gluconolaconase/LRE-like region-containing protein</fullName>
    </recommendedName>
</protein>
<evidence type="ECO:0000256" key="1">
    <source>
        <dbReference type="SAM" id="SignalP"/>
    </source>
</evidence>
<sequence>MTRLLALLFILATSHSALAHPTGSMVVIDGTVLWSYVCPVESPDHHACVMSWDEETGVRSWLISSFSASDWMMAPAPDGKVYLVERYFDHARQTNRTRLLIASVGATPEELLPWFDDPHRFGEAGFAAIEGGGFLFARYPNLYLLNEDGSASKWLEWPVAVFGVRQVQGGLLLIRGESEAWLTTQDGSILTGWSKLLQELTSEPAFMGNRVFDADYEDGSLWIAYWGKRRFEVIREGARTVVKSFDKPWLPHAVAAAGGAVFMLASTIAAGDDQGILPNLWRMKDNELELLWGDHSGNAGSACVNPDNFAALSERCVAYGL</sequence>
<accession>A0ABU8C7M3</accession>
<organism evidence="2 3">
    <name type="scientific">Rheinheimera muenzenbergensis</name>
    <dbReference type="NCBI Taxonomy" id="1193628"/>
    <lineage>
        <taxon>Bacteria</taxon>
        <taxon>Pseudomonadati</taxon>
        <taxon>Pseudomonadota</taxon>
        <taxon>Gammaproteobacteria</taxon>
        <taxon>Chromatiales</taxon>
        <taxon>Chromatiaceae</taxon>
        <taxon>Rheinheimera</taxon>
    </lineage>
</organism>
<feature type="chain" id="PRO_5046159415" description="SMP-30/Gluconolaconase/LRE-like region-containing protein" evidence="1">
    <location>
        <begin position="20"/>
        <end position="321"/>
    </location>
</feature>